<comment type="caution">
    <text evidence="1">The sequence shown here is derived from an EMBL/GenBank/DDBJ whole genome shotgun (WGS) entry which is preliminary data.</text>
</comment>
<evidence type="ECO:0000313" key="1">
    <source>
        <dbReference type="EMBL" id="MFB9572919.1"/>
    </source>
</evidence>
<proteinExistence type="predicted"/>
<name>A0ABV5R7M7_9ACTN</name>
<evidence type="ECO:0000313" key="2">
    <source>
        <dbReference type="Proteomes" id="UP001589710"/>
    </source>
</evidence>
<protein>
    <submittedName>
        <fullName evidence="1">Uncharacterized protein</fullName>
    </submittedName>
</protein>
<reference evidence="1 2" key="1">
    <citation type="submission" date="2024-09" db="EMBL/GenBank/DDBJ databases">
        <authorList>
            <person name="Sun Q."/>
            <person name="Mori K."/>
        </authorList>
    </citation>
    <scope>NUCLEOTIDE SEQUENCE [LARGE SCALE GENOMIC DNA]</scope>
    <source>
        <strain evidence="1 2">JCM 3331</strain>
    </source>
</reference>
<dbReference type="EMBL" id="JBHMCG010000052">
    <property type="protein sequence ID" value="MFB9572919.1"/>
    <property type="molecule type" value="Genomic_DNA"/>
</dbReference>
<accession>A0ABV5R7M7</accession>
<keyword evidence="2" id="KW-1185">Reference proteome</keyword>
<dbReference type="RefSeq" id="WP_386143721.1">
    <property type="nucleotide sequence ID" value="NZ_JBHMCG010000052.1"/>
</dbReference>
<sequence>MQFYADPVDGAEVSLGREEWFCPGVVSDEPIFVNRSTGAVWYFPDTGIEWWKSAVFERAADNFTTFFLAWVAGPHYMQLTGSQPEEQWPDLLRVLGRLGG</sequence>
<dbReference type="Proteomes" id="UP001589710">
    <property type="component" value="Unassembled WGS sequence"/>
</dbReference>
<organism evidence="1 2">
    <name type="scientific">Streptomyces yanii</name>
    <dbReference type="NCBI Taxonomy" id="78510"/>
    <lineage>
        <taxon>Bacteria</taxon>
        <taxon>Bacillati</taxon>
        <taxon>Actinomycetota</taxon>
        <taxon>Actinomycetes</taxon>
        <taxon>Kitasatosporales</taxon>
        <taxon>Streptomycetaceae</taxon>
        <taxon>Streptomyces</taxon>
    </lineage>
</organism>
<gene>
    <name evidence="1" type="ORF">ACFFTL_11440</name>
</gene>